<evidence type="ECO:0000256" key="2">
    <source>
        <dbReference type="ARBA" id="ARBA00022676"/>
    </source>
</evidence>
<dbReference type="EMBL" id="JAINDJ010000004">
    <property type="protein sequence ID" value="KAG9449018.1"/>
    <property type="molecule type" value="Genomic_DNA"/>
</dbReference>
<dbReference type="Proteomes" id="UP000825729">
    <property type="component" value="Unassembled WGS sequence"/>
</dbReference>
<evidence type="ECO:0000256" key="1">
    <source>
        <dbReference type="ARBA" id="ARBA00004323"/>
    </source>
</evidence>
<evidence type="ECO:0000259" key="7">
    <source>
        <dbReference type="Pfam" id="PF04577"/>
    </source>
</evidence>
<dbReference type="GO" id="GO:0016763">
    <property type="term" value="F:pentosyltransferase activity"/>
    <property type="evidence" value="ECO:0007669"/>
    <property type="project" value="UniProtKB-ARBA"/>
</dbReference>
<feature type="region of interest" description="Disordered" evidence="5">
    <location>
        <begin position="1"/>
        <end position="21"/>
    </location>
</feature>
<feature type="transmembrane region" description="Helical" evidence="6">
    <location>
        <begin position="49"/>
        <end position="72"/>
    </location>
</feature>
<evidence type="ECO:0000313" key="9">
    <source>
        <dbReference type="Proteomes" id="UP000825729"/>
    </source>
</evidence>
<gene>
    <name evidence="8" type="ORF">H6P81_008983</name>
</gene>
<comment type="subcellular location">
    <subcellularLocation>
        <location evidence="1">Golgi apparatus membrane</location>
        <topology evidence="1">Single-pass type II membrane protein</topology>
    </subcellularLocation>
</comment>
<keyword evidence="2" id="KW-0328">Glycosyltransferase</keyword>
<keyword evidence="4" id="KW-0325">Glycoprotein</keyword>
<comment type="caution">
    <text evidence="8">The sequence shown here is derived from an EMBL/GenBank/DDBJ whole genome shotgun (WGS) entry which is preliminary data.</text>
</comment>
<dbReference type="PANTHER" id="PTHR20961:SF5">
    <property type="entry name" value="GLYCOSYLTRANSFERASE-RELATED"/>
    <property type="match status" value="1"/>
</dbReference>
<dbReference type="AlphaFoldDB" id="A0AAV7EJJ7"/>
<keyword evidence="9" id="KW-1185">Reference proteome</keyword>
<sequence>MPPGESEDSEERPRGGRSFNSQTTKLKKMSFRYDVKLVRSFKREEQVRLGCAGILGCFFVSVVFLAVIKPYLISSLPISNFQISVRSGLTLLKINEDKSIWNEQGDEKKVEPQSMVVLKSKLVCNITDPKSHHCEMTGDVRIHGNSSQVFLVLSSQDNAEAAGNYESLEIKPYPRNRDPAAMANVNKLTLKPMKGTEEVVAAPTCTQAHKVPAVVFSVAGYTGNLFHDFSDVLIPLFHTTRHFFGEVRFVIANYKSWWVNRYSLVLKQLSNYEIIDLDHDNQTHCFEAALVGLKFHKELSIDPSRTPRGSSMHDFSKFLRSSYSLEKETALEMKEGSSKKPRLLIISRKRSRSFVNEGEIGEMARGLGFEVVVAEANLSMDFSKFLHVVNSCDVMMGVHGAGLTNLVFLPTNAVVIQIIPLGGLGSYGRTDFGVPATDMKLRYLEYKITEKESSLIEQYPLDHPVFRDPIAIHRRGWAAIKSVYLDKQNVKLDVVRFRSVLLEALALLHR</sequence>
<evidence type="ECO:0000313" key="8">
    <source>
        <dbReference type="EMBL" id="KAG9449018.1"/>
    </source>
</evidence>
<name>A0AAV7EJJ7_ARIFI</name>
<protein>
    <recommendedName>
        <fullName evidence="7">Glycosyltransferase 61 catalytic domain-containing protein</fullName>
    </recommendedName>
</protein>
<dbReference type="InterPro" id="IPR049625">
    <property type="entry name" value="Glyco_transf_61_cat"/>
</dbReference>
<proteinExistence type="predicted"/>
<evidence type="ECO:0000256" key="6">
    <source>
        <dbReference type="SAM" id="Phobius"/>
    </source>
</evidence>
<keyword evidence="3" id="KW-0808">Transferase</keyword>
<keyword evidence="6" id="KW-0472">Membrane</keyword>
<evidence type="ECO:0000256" key="5">
    <source>
        <dbReference type="SAM" id="MobiDB-lite"/>
    </source>
</evidence>
<keyword evidence="6" id="KW-1133">Transmembrane helix</keyword>
<keyword evidence="6" id="KW-0812">Transmembrane</keyword>
<dbReference type="InterPro" id="IPR007657">
    <property type="entry name" value="Glycosyltransferase_61"/>
</dbReference>
<feature type="domain" description="Glycosyltransferase 61 catalytic" evidence="7">
    <location>
        <begin position="316"/>
        <end position="416"/>
    </location>
</feature>
<dbReference type="Pfam" id="PF04577">
    <property type="entry name" value="Glyco_transf_61"/>
    <property type="match status" value="1"/>
</dbReference>
<organism evidence="8 9">
    <name type="scientific">Aristolochia fimbriata</name>
    <name type="common">White veined hardy Dutchman's pipe vine</name>
    <dbReference type="NCBI Taxonomy" id="158543"/>
    <lineage>
        <taxon>Eukaryota</taxon>
        <taxon>Viridiplantae</taxon>
        <taxon>Streptophyta</taxon>
        <taxon>Embryophyta</taxon>
        <taxon>Tracheophyta</taxon>
        <taxon>Spermatophyta</taxon>
        <taxon>Magnoliopsida</taxon>
        <taxon>Magnoliidae</taxon>
        <taxon>Piperales</taxon>
        <taxon>Aristolochiaceae</taxon>
        <taxon>Aristolochia</taxon>
    </lineage>
</organism>
<reference evidence="8 9" key="1">
    <citation type="submission" date="2021-07" db="EMBL/GenBank/DDBJ databases">
        <title>The Aristolochia fimbriata genome: insights into angiosperm evolution, floral development and chemical biosynthesis.</title>
        <authorList>
            <person name="Jiao Y."/>
        </authorList>
    </citation>
    <scope>NUCLEOTIDE SEQUENCE [LARGE SCALE GENOMIC DNA]</scope>
    <source>
        <strain evidence="8">IBCAS-2021</strain>
        <tissue evidence="8">Leaf</tissue>
    </source>
</reference>
<dbReference type="PANTHER" id="PTHR20961">
    <property type="entry name" value="GLYCOSYLTRANSFERASE"/>
    <property type="match status" value="1"/>
</dbReference>
<dbReference type="GO" id="GO:0000139">
    <property type="term" value="C:Golgi membrane"/>
    <property type="evidence" value="ECO:0007669"/>
    <property type="project" value="UniProtKB-SubCell"/>
</dbReference>
<evidence type="ECO:0000256" key="4">
    <source>
        <dbReference type="ARBA" id="ARBA00023180"/>
    </source>
</evidence>
<feature type="compositionally biased region" description="Acidic residues" evidence="5">
    <location>
        <begin position="1"/>
        <end position="10"/>
    </location>
</feature>
<accession>A0AAV7EJJ7</accession>
<evidence type="ECO:0000256" key="3">
    <source>
        <dbReference type="ARBA" id="ARBA00022679"/>
    </source>
</evidence>